<dbReference type="EMBL" id="JAHQIW010006293">
    <property type="protein sequence ID" value="KAJ1368749.1"/>
    <property type="molecule type" value="Genomic_DNA"/>
</dbReference>
<evidence type="ECO:0000256" key="1">
    <source>
        <dbReference type="SAM" id="MobiDB-lite"/>
    </source>
</evidence>
<organism evidence="2 3">
    <name type="scientific">Parelaphostrongylus tenuis</name>
    <name type="common">Meningeal worm</name>
    <dbReference type="NCBI Taxonomy" id="148309"/>
    <lineage>
        <taxon>Eukaryota</taxon>
        <taxon>Metazoa</taxon>
        <taxon>Ecdysozoa</taxon>
        <taxon>Nematoda</taxon>
        <taxon>Chromadorea</taxon>
        <taxon>Rhabditida</taxon>
        <taxon>Rhabditina</taxon>
        <taxon>Rhabditomorpha</taxon>
        <taxon>Strongyloidea</taxon>
        <taxon>Metastrongylidae</taxon>
        <taxon>Parelaphostrongylus</taxon>
    </lineage>
</organism>
<gene>
    <name evidence="2" type="ORF">KIN20_030023</name>
</gene>
<accession>A0AAD5WFV2</accession>
<comment type="caution">
    <text evidence="2">The sequence shown here is derived from an EMBL/GenBank/DDBJ whole genome shotgun (WGS) entry which is preliminary data.</text>
</comment>
<feature type="region of interest" description="Disordered" evidence="1">
    <location>
        <begin position="84"/>
        <end position="104"/>
    </location>
</feature>
<sequence length="104" mass="11124">MRLGNEGVQSDPRWANVETLAGKVVEKSVPATGRGYGQTATSQDCTADGPVAPQQLGQLPLCQFSDIQPCGVLKRDEIAVDVDVTRPDRSDPDAHSSVRLHTNP</sequence>
<evidence type="ECO:0000313" key="3">
    <source>
        <dbReference type="Proteomes" id="UP001196413"/>
    </source>
</evidence>
<dbReference type="Proteomes" id="UP001196413">
    <property type="component" value="Unassembled WGS sequence"/>
</dbReference>
<keyword evidence="3" id="KW-1185">Reference proteome</keyword>
<name>A0AAD5WFV2_PARTN</name>
<protein>
    <submittedName>
        <fullName evidence="2">Uncharacterized protein</fullName>
    </submittedName>
</protein>
<dbReference type="AlphaFoldDB" id="A0AAD5WFV2"/>
<evidence type="ECO:0000313" key="2">
    <source>
        <dbReference type="EMBL" id="KAJ1368749.1"/>
    </source>
</evidence>
<feature type="compositionally biased region" description="Basic and acidic residues" evidence="1">
    <location>
        <begin position="84"/>
        <end position="96"/>
    </location>
</feature>
<proteinExistence type="predicted"/>
<reference evidence="2" key="1">
    <citation type="submission" date="2021-06" db="EMBL/GenBank/DDBJ databases">
        <title>Parelaphostrongylus tenuis whole genome reference sequence.</title>
        <authorList>
            <person name="Garwood T.J."/>
            <person name="Larsen P.A."/>
            <person name="Fountain-Jones N.M."/>
            <person name="Garbe J.R."/>
            <person name="Macchietto M.G."/>
            <person name="Kania S.A."/>
            <person name="Gerhold R.W."/>
            <person name="Richards J.E."/>
            <person name="Wolf T.M."/>
        </authorList>
    </citation>
    <scope>NUCLEOTIDE SEQUENCE</scope>
    <source>
        <strain evidence="2">MNPRO001-30</strain>
        <tissue evidence="2">Meninges</tissue>
    </source>
</reference>